<comment type="subcellular location">
    <subcellularLocation>
        <location evidence="1">Membrane</location>
        <topology evidence="1">Single-pass membrane protein</topology>
    </subcellularLocation>
</comment>
<sequence>MAEVDTEINGYIVPKNSQIFVNKWTIGRDSNIWSNPDSFDPERFLKREIDIRGQGFDLIPSGSGKRMCPGFPLATRMVPLMVETMIHNFNWKPKKGMKPEEVDVSEKFGVALQKAVPLKAIPIKL</sequence>
<keyword evidence="13" id="KW-1185">Reference proteome</keyword>
<keyword evidence="6" id="KW-1133">Transmembrane helix</keyword>
<keyword evidence="5 11" id="KW-0479">Metal-binding</keyword>
<dbReference type="InterPro" id="IPR036396">
    <property type="entry name" value="Cyt_P450_sf"/>
</dbReference>
<evidence type="ECO:0000313" key="13">
    <source>
        <dbReference type="Proteomes" id="UP001604277"/>
    </source>
</evidence>
<evidence type="ECO:0000256" key="5">
    <source>
        <dbReference type="ARBA" id="ARBA00022723"/>
    </source>
</evidence>
<reference evidence="13" key="1">
    <citation type="submission" date="2024-07" db="EMBL/GenBank/DDBJ databases">
        <title>Two chromosome-level genome assemblies of Korean endemic species Abeliophyllum distichum and Forsythia ovata (Oleaceae).</title>
        <authorList>
            <person name="Jang H."/>
        </authorList>
    </citation>
    <scope>NUCLEOTIDE SEQUENCE [LARGE SCALE GENOMIC DNA]</scope>
</reference>
<evidence type="ECO:0000256" key="2">
    <source>
        <dbReference type="ARBA" id="ARBA00010617"/>
    </source>
</evidence>
<evidence type="ECO:0000256" key="3">
    <source>
        <dbReference type="ARBA" id="ARBA00022617"/>
    </source>
</evidence>
<evidence type="ECO:0000256" key="4">
    <source>
        <dbReference type="ARBA" id="ARBA00022692"/>
    </source>
</evidence>
<dbReference type="Gene3D" id="1.10.630.10">
    <property type="entry name" value="Cytochrome P450"/>
    <property type="match status" value="1"/>
</dbReference>
<evidence type="ECO:0000256" key="10">
    <source>
        <dbReference type="ARBA" id="ARBA00023136"/>
    </source>
</evidence>
<comment type="caution">
    <text evidence="12">The sequence shown here is derived from an EMBL/GenBank/DDBJ whole genome shotgun (WGS) entry which is preliminary data.</text>
</comment>
<keyword evidence="3 11" id="KW-0349">Heme</keyword>
<dbReference type="PRINTS" id="PR00463">
    <property type="entry name" value="EP450I"/>
</dbReference>
<dbReference type="InterPro" id="IPR001128">
    <property type="entry name" value="Cyt_P450"/>
</dbReference>
<evidence type="ECO:0000256" key="8">
    <source>
        <dbReference type="ARBA" id="ARBA00023004"/>
    </source>
</evidence>
<dbReference type="SUPFAM" id="SSF48264">
    <property type="entry name" value="Cytochrome P450"/>
    <property type="match status" value="1"/>
</dbReference>
<dbReference type="GO" id="GO:0046872">
    <property type="term" value="F:metal ion binding"/>
    <property type="evidence" value="ECO:0007669"/>
    <property type="project" value="UniProtKB-KW"/>
</dbReference>
<accession>A0ABD1VKS7</accession>
<gene>
    <name evidence="12" type="ORF">Fot_19348</name>
</gene>
<dbReference type="Pfam" id="PF00067">
    <property type="entry name" value="p450"/>
    <property type="match status" value="1"/>
</dbReference>
<dbReference type="Proteomes" id="UP001604277">
    <property type="component" value="Unassembled WGS sequence"/>
</dbReference>
<evidence type="ECO:0000313" key="12">
    <source>
        <dbReference type="EMBL" id="KAL2537957.1"/>
    </source>
</evidence>
<dbReference type="PANTHER" id="PTHR47950:SF4">
    <property type="entry name" value="GERANIOL 8-HYDROXYLASE-LIKE"/>
    <property type="match status" value="1"/>
</dbReference>
<comment type="similarity">
    <text evidence="2">Belongs to the cytochrome P450 family.</text>
</comment>
<keyword evidence="8 11" id="KW-0408">Iron</keyword>
<keyword evidence="9" id="KW-0503">Monooxygenase</keyword>
<evidence type="ECO:0000256" key="6">
    <source>
        <dbReference type="ARBA" id="ARBA00022989"/>
    </source>
</evidence>
<dbReference type="EMBL" id="JBFOLJ010000005">
    <property type="protein sequence ID" value="KAL2537957.1"/>
    <property type="molecule type" value="Genomic_DNA"/>
</dbReference>
<organism evidence="12 13">
    <name type="scientific">Forsythia ovata</name>
    <dbReference type="NCBI Taxonomy" id="205694"/>
    <lineage>
        <taxon>Eukaryota</taxon>
        <taxon>Viridiplantae</taxon>
        <taxon>Streptophyta</taxon>
        <taxon>Embryophyta</taxon>
        <taxon>Tracheophyta</taxon>
        <taxon>Spermatophyta</taxon>
        <taxon>Magnoliopsida</taxon>
        <taxon>eudicotyledons</taxon>
        <taxon>Gunneridae</taxon>
        <taxon>Pentapetalae</taxon>
        <taxon>asterids</taxon>
        <taxon>lamiids</taxon>
        <taxon>Lamiales</taxon>
        <taxon>Oleaceae</taxon>
        <taxon>Forsythieae</taxon>
        <taxon>Forsythia</taxon>
    </lineage>
</organism>
<protein>
    <submittedName>
        <fullName evidence="12">Cytochrome</fullName>
    </submittedName>
</protein>
<dbReference type="GO" id="GO:0004497">
    <property type="term" value="F:monooxygenase activity"/>
    <property type="evidence" value="ECO:0007669"/>
    <property type="project" value="UniProtKB-KW"/>
</dbReference>
<keyword evidence="7" id="KW-0560">Oxidoreductase</keyword>
<keyword evidence="10" id="KW-0472">Membrane</keyword>
<dbReference type="AlphaFoldDB" id="A0ABD1VKS7"/>
<dbReference type="InterPro" id="IPR002401">
    <property type="entry name" value="Cyt_P450_E_grp-I"/>
</dbReference>
<evidence type="ECO:0000256" key="1">
    <source>
        <dbReference type="ARBA" id="ARBA00004167"/>
    </source>
</evidence>
<name>A0ABD1VKS7_9LAMI</name>
<dbReference type="PANTHER" id="PTHR47950">
    <property type="entry name" value="CYTOCHROME P450, FAMILY 76, SUBFAMILY C, POLYPEPTIDE 5-RELATED"/>
    <property type="match status" value="1"/>
</dbReference>
<evidence type="ECO:0000256" key="7">
    <source>
        <dbReference type="ARBA" id="ARBA00023002"/>
    </source>
</evidence>
<feature type="binding site" description="axial binding residue" evidence="11">
    <location>
        <position position="68"/>
    </location>
    <ligand>
        <name>heme</name>
        <dbReference type="ChEBI" id="CHEBI:30413"/>
    </ligand>
    <ligandPart>
        <name>Fe</name>
        <dbReference type="ChEBI" id="CHEBI:18248"/>
    </ligandPart>
</feature>
<dbReference type="GO" id="GO:0016020">
    <property type="term" value="C:membrane"/>
    <property type="evidence" value="ECO:0007669"/>
    <property type="project" value="UniProtKB-SubCell"/>
</dbReference>
<evidence type="ECO:0000256" key="9">
    <source>
        <dbReference type="ARBA" id="ARBA00023033"/>
    </source>
</evidence>
<evidence type="ECO:0000256" key="11">
    <source>
        <dbReference type="PIRSR" id="PIRSR602401-1"/>
    </source>
</evidence>
<keyword evidence="4" id="KW-0812">Transmembrane</keyword>
<comment type="cofactor">
    <cofactor evidence="11">
        <name>heme</name>
        <dbReference type="ChEBI" id="CHEBI:30413"/>
    </cofactor>
</comment>
<proteinExistence type="inferred from homology"/>